<proteinExistence type="predicted"/>
<gene>
    <name evidence="1" type="ORF">AVDCRST_MAG96-3427</name>
</gene>
<name>A0A6J4TRR2_9BACT</name>
<dbReference type="EMBL" id="CADCVN010001341">
    <property type="protein sequence ID" value="CAA9529031.1"/>
    <property type="molecule type" value="Genomic_DNA"/>
</dbReference>
<evidence type="ECO:0000313" key="1">
    <source>
        <dbReference type="EMBL" id="CAA9529031.1"/>
    </source>
</evidence>
<protein>
    <submittedName>
        <fullName evidence="1">Uncharacterized protein</fullName>
    </submittedName>
</protein>
<dbReference type="AlphaFoldDB" id="A0A6J4TRR2"/>
<reference evidence="1" key="1">
    <citation type="submission" date="2020-02" db="EMBL/GenBank/DDBJ databases">
        <authorList>
            <person name="Meier V. D."/>
        </authorList>
    </citation>
    <scope>NUCLEOTIDE SEQUENCE</scope>
    <source>
        <strain evidence="1">AVDCRST_MAG96</strain>
    </source>
</reference>
<organism evidence="1">
    <name type="scientific">uncultured Segetibacter sp</name>
    <dbReference type="NCBI Taxonomy" id="481133"/>
    <lineage>
        <taxon>Bacteria</taxon>
        <taxon>Pseudomonadati</taxon>
        <taxon>Bacteroidota</taxon>
        <taxon>Chitinophagia</taxon>
        <taxon>Chitinophagales</taxon>
        <taxon>Chitinophagaceae</taxon>
        <taxon>Segetibacter</taxon>
        <taxon>environmental samples</taxon>
    </lineage>
</organism>
<sequence>MLPFSYLLVVVQLTGFSEMEYAISAHCFFSLVLSFKNIADAQSVSFDLLNECFF</sequence>
<accession>A0A6J4TRR2</accession>